<evidence type="ECO:0000256" key="6">
    <source>
        <dbReference type="ARBA" id="ARBA00023315"/>
    </source>
</evidence>
<evidence type="ECO:0000313" key="9">
    <source>
        <dbReference type="RefSeq" id="XP_025836112.1"/>
    </source>
</evidence>
<name>A0A7F5RJD2_AGRPL</name>
<proteinExistence type="predicted"/>
<keyword evidence="3 7" id="KW-0812">Transmembrane</keyword>
<dbReference type="GeneID" id="112906368"/>
<dbReference type="Pfam" id="PF03062">
    <property type="entry name" value="MBOAT"/>
    <property type="match status" value="1"/>
</dbReference>
<dbReference type="RefSeq" id="XP_025836112.1">
    <property type="nucleotide sequence ID" value="XM_025980327.1"/>
</dbReference>
<reference evidence="9" key="1">
    <citation type="submission" date="2025-08" db="UniProtKB">
        <authorList>
            <consortium name="RefSeq"/>
        </authorList>
    </citation>
    <scope>IDENTIFICATION</scope>
    <source>
        <tissue evidence="9">Entire body</tissue>
    </source>
</reference>
<dbReference type="KEGG" id="apln:112906368"/>
<dbReference type="GO" id="GO:0030258">
    <property type="term" value="P:lipid modification"/>
    <property type="evidence" value="ECO:0007669"/>
    <property type="project" value="TreeGrafter"/>
</dbReference>
<dbReference type="InterPro" id="IPR049941">
    <property type="entry name" value="LPLAT_7/PORCN-like"/>
</dbReference>
<dbReference type="AlphaFoldDB" id="A0A7F5RJD2"/>
<dbReference type="PANTHER" id="PTHR13906:SF4">
    <property type="entry name" value="LYSOPHOSPHOLIPID ACYLTRANSFERASE 6"/>
    <property type="match status" value="1"/>
</dbReference>
<protein>
    <submittedName>
        <fullName evidence="9">Lysophospholipid acyltransferase 1-like</fullName>
    </submittedName>
</protein>
<evidence type="ECO:0000256" key="1">
    <source>
        <dbReference type="ARBA" id="ARBA00004141"/>
    </source>
</evidence>
<feature type="transmembrane region" description="Helical" evidence="7">
    <location>
        <begin position="20"/>
        <end position="49"/>
    </location>
</feature>
<evidence type="ECO:0000256" key="3">
    <source>
        <dbReference type="ARBA" id="ARBA00022692"/>
    </source>
</evidence>
<keyword evidence="5 7" id="KW-0472">Membrane</keyword>
<dbReference type="PANTHER" id="PTHR13906">
    <property type="entry name" value="PORCUPINE"/>
    <property type="match status" value="1"/>
</dbReference>
<evidence type="ECO:0000313" key="8">
    <source>
        <dbReference type="Proteomes" id="UP000192223"/>
    </source>
</evidence>
<dbReference type="Proteomes" id="UP000192223">
    <property type="component" value="Unplaced"/>
</dbReference>
<dbReference type="GO" id="GO:0016020">
    <property type="term" value="C:membrane"/>
    <property type="evidence" value="ECO:0007669"/>
    <property type="project" value="UniProtKB-SubCell"/>
</dbReference>
<keyword evidence="4 7" id="KW-1133">Transmembrane helix</keyword>
<dbReference type="InterPro" id="IPR004299">
    <property type="entry name" value="MBOAT_fam"/>
</dbReference>
<accession>A0A7F5RJD2</accession>
<evidence type="ECO:0000256" key="4">
    <source>
        <dbReference type="ARBA" id="ARBA00022989"/>
    </source>
</evidence>
<keyword evidence="6" id="KW-0012">Acyltransferase</keyword>
<dbReference type="OrthoDB" id="286734at2759"/>
<gene>
    <name evidence="9" type="primary">LOC112906368</name>
</gene>
<keyword evidence="2" id="KW-0808">Transferase</keyword>
<evidence type="ECO:0000256" key="5">
    <source>
        <dbReference type="ARBA" id="ARBA00023136"/>
    </source>
</evidence>
<evidence type="ECO:0000256" key="7">
    <source>
        <dbReference type="SAM" id="Phobius"/>
    </source>
</evidence>
<organism evidence="8 9">
    <name type="scientific">Agrilus planipennis</name>
    <name type="common">Emerald ash borer</name>
    <name type="synonym">Agrilus marcopoli</name>
    <dbReference type="NCBI Taxonomy" id="224129"/>
    <lineage>
        <taxon>Eukaryota</taxon>
        <taxon>Metazoa</taxon>
        <taxon>Ecdysozoa</taxon>
        <taxon>Arthropoda</taxon>
        <taxon>Hexapoda</taxon>
        <taxon>Insecta</taxon>
        <taxon>Pterygota</taxon>
        <taxon>Neoptera</taxon>
        <taxon>Endopterygota</taxon>
        <taxon>Coleoptera</taxon>
        <taxon>Polyphaga</taxon>
        <taxon>Elateriformia</taxon>
        <taxon>Buprestoidea</taxon>
        <taxon>Buprestidae</taxon>
        <taxon>Agrilinae</taxon>
        <taxon>Agrilus</taxon>
    </lineage>
</organism>
<evidence type="ECO:0000256" key="2">
    <source>
        <dbReference type="ARBA" id="ARBA00022679"/>
    </source>
</evidence>
<feature type="transmembrane region" description="Helical" evidence="7">
    <location>
        <begin position="70"/>
        <end position="94"/>
    </location>
</feature>
<dbReference type="GO" id="GO:0016746">
    <property type="term" value="F:acyltransferase activity"/>
    <property type="evidence" value="ECO:0007669"/>
    <property type="project" value="UniProtKB-KW"/>
</dbReference>
<sequence length="104" mass="12256">MGTNKWLRMVVYERVQNYPIVLTYALSALWHGFYPGYYLTFANGAIFTIAARTMRRTVRDYFTGNAELKLIYDIATCILTRLVMAYITFTFVLLDFWPSVRLYL</sequence>
<keyword evidence="8" id="KW-1185">Reference proteome</keyword>
<dbReference type="InParanoid" id="A0A7F5RJD2"/>
<comment type="subcellular location">
    <subcellularLocation>
        <location evidence="1">Membrane</location>
        <topology evidence="1">Multi-pass membrane protein</topology>
    </subcellularLocation>
</comment>